<accession>A0ABY3EJ85</accession>
<reference evidence="2 3" key="1">
    <citation type="submission" date="2019-05" db="EMBL/GenBank/DDBJ databases">
        <title>Whole genome sequence analysis of Cupriavidus campinensis S14E4C strain.</title>
        <authorList>
            <person name="Abbaszade G."/>
            <person name="Szabo A."/>
            <person name="Toumi M."/>
            <person name="Toth E."/>
        </authorList>
    </citation>
    <scope>NUCLEOTIDE SEQUENCE [LARGE SCALE GENOMIC DNA]</scope>
    <source>
        <strain evidence="2 3">S14E4C</strain>
    </source>
</reference>
<proteinExistence type="predicted"/>
<dbReference type="InterPro" id="IPR046641">
    <property type="entry name" value="DUF6753"/>
</dbReference>
<keyword evidence="3" id="KW-1185">Reference proteome</keyword>
<dbReference type="EMBL" id="VCIZ01000012">
    <property type="protein sequence ID" value="TSP11012.1"/>
    <property type="molecule type" value="Genomic_DNA"/>
</dbReference>
<sequence length="215" mass="23765">MKPIDQALQTLLQREPTPDEVAKFYKIKEVCGFSEHDSVWAILLAFGHFEILYGGIPDKIAEQTRQLLADHKLALEASADAAERAVRGSLIEQVTKTARELADRSMEAGKILANQQSRRKFLLGVGFALAIAVPSIGALVFGAYHAGMRAQTSIATLDSAWVQSPEGRAARALAQLNNVDAMLECRSYQVRKEANATYCVPYDERANRSFGWRIK</sequence>
<dbReference type="RefSeq" id="WP_144200193.1">
    <property type="nucleotide sequence ID" value="NZ_CAJPVH010000008.1"/>
</dbReference>
<feature type="transmembrane region" description="Helical" evidence="1">
    <location>
        <begin position="121"/>
        <end position="144"/>
    </location>
</feature>
<comment type="caution">
    <text evidence="2">The sequence shown here is derived from an EMBL/GenBank/DDBJ whole genome shotgun (WGS) entry which is preliminary data.</text>
</comment>
<evidence type="ECO:0000313" key="2">
    <source>
        <dbReference type="EMBL" id="TSP11012.1"/>
    </source>
</evidence>
<name>A0ABY3EJ85_9BURK</name>
<organism evidence="2 3">
    <name type="scientific">Cupriavidus campinensis</name>
    <dbReference type="NCBI Taxonomy" id="151783"/>
    <lineage>
        <taxon>Bacteria</taxon>
        <taxon>Pseudomonadati</taxon>
        <taxon>Pseudomonadota</taxon>
        <taxon>Betaproteobacteria</taxon>
        <taxon>Burkholderiales</taxon>
        <taxon>Burkholderiaceae</taxon>
        <taxon>Cupriavidus</taxon>
    </lineage>
</organism>
<dbReference type="Pfam" id="PF20538">
    <property type="entry name" value="DUF6753"/>
    <property type="match status" value="1"/>
</dbReference>
<gene>
    <name evidence="2" type="ORF">FGG12_19305</name>
</gene>
<keyword evidence="1" id="KW-0812">Transmembrane</keyword>
<protein>
    <submittedName>
        <fullName evidence="2">Uncharacterized protein</fullName>
    </submittedName>
</protein>
<evidence type="ECO:0000313" key="3">
    <source>
        <dbReference type="Proteomes" id="UP000318943"/>
    </source>
</evidence>
<dbReference type="Proteomes" id="UP000318943">
    <property type="component" value="Unassembled WGS sequence"/>
</dbReference>
<evidence type="ECO:0000256" key="1">
    <source>
        <dbReference type="SAM" id="Phobius"/>
    </source>
</evidence>
<keyword evidence="1" id="KW-1133">Transmembrane helix</keyword>
<keyword evidence="1" id="KW-0472">Membrane</keyword>